<name>A0ACC1K7N5_9FUNG</name>
<evidence type="ECO:0000313" key="2">
    <source>
        <dbReference type="Proteomes" id="UP001140234"/>
    </source>
</evidence>
<organism evidence="1 2">
    <name type="scientific">Coemansia nantahalensis</name>
    <dbReference type="NCBI Taxonomy" id="2789366"/>
    <lineage>
        <taxon>Eukaryota</taxon>
        <taxon>Fungi</taxon>
        <taxon>Fungi incertae sedis</taxon>
        <taxon>Zoopagomycota</taxon>
        <taxon>Kickxellomycotina</taxon>
        <taxon>Kickxellomycetes</taxon>
        <taxon>Kickxellales</taxon>
        <taxon>Kickxellaceae</taxon>
        <taxon>Coemansia</taxon>
    </lineage>
</organism>
<protein>
    <submittedName>
        <fullName evidence="1">Uncharacterized protein</fullName>
    </submittedName>
</protein>
<keyword evidence="2" id="KW-1185">Reference proteome</keyword>
<dbReference type="EMBL" id="JANBUJ010000077">
    <property type="protein sequence ID" value="KAJ2774657.1"/>
    <property type="molecule type" value="Genomic_DNA"/>
</dbReference>
<proteinExistence type="predicted"/>
<sequence length="635" mass="68410">MLCLLRARAATAARARGYSAAAAAAAQPTFANQDKLPRLPVPALEATVTRYLRSVQPLLAADEYARAERAAAAFVAADGLGPELQRRLQEADGRAAHSWLEEIWLNKAYLEWRDPSYINVNWFATMADNPDYAAEAAEVEAGRVSQAQVARAARFVTHMLETNEALNAQQLAPDTQRGEPLCMNQFRWQFGTSRVAAPGRDAIVGQYPSTARHVLLMYRGQTVAVPVYSAAGQRASLAQITAQLAEGVRRVDALPQLAPSVANLTAGHRDAWAAARQALARDATNRASLATVDAALFGVCLDAGHPAPLSMEERMAVFAHADAGANRWFDKAIQLVFLSDATMGVNCEHTPVDALTTARLLLGAAAKESGPYKDTRPCRDLAPPEPLAWTVDGDVARAIDAVRTDARALAANLRLRFGDAPLFGAQWIKAAAGASPDAFFQVALQAAYYAHHGQPAATYESASLRRFKHGRTETIRACTAETLAFSRAFADRDLPLQKKLRLFQQAVAAHLGLSRAAANGQGVDRHLLGLRAQIRDPDEAARAALFQDPAFARSSSFVLSTSNVTPGDRFRGAFAPVVPDGYGVCYALDKDDIKFGVADWLSSSATDAPGLRQSIYDTLAQLHEATTYAKEHGLM</sequence>
<dbReference type="Proteomes" id="UP001140234">
    <property type="component" value="Unassembled WGS sequence"/>
</dbReference>
<evidence type="ECO:0000313" key="1">
    <source>
        <dbReference type="EMBL" id="KAJ2774657.1"/>
    </source>
</evidence>
<reference evidence="1" key="1">
    <citation type="submission" date="2022-07" db="EMBL/GenBank/DDBJ databases">
        <title>Phylogenomic reconstructions and comparative analyses of Kickxellomycotina fungi.</title>
        <authorList>
            <person name="Reynolds N.K."/>
            <person name="Stajich J.E."/>
            <person name="Barry K."/>
            <person name="Grigoriev I.V."/>
            <person name="Crous P."/>
            <person name="Smith M.E."/>
        </authorList>
    </citation>
    <scope>NUCLEOTIDE SEQUENCE</scope>
    <source>
        <strain evidence="1">CBS 109366</strain>
    </source>
</reference>
<gene>
    <name evidence="1" type="ORF">IWQ57_000718</name>
</gene>
<comment type="caution">
    <text evidence="1">The sequence shown here is derived from an EMBL/GenBank/DDBJ whole genome shotgun (WGS) entry which is preliminary data.</text>
</comment>
<accession>A0ACC1K7N5</accession>